<dbReference type="GO" id="GO:0005886">
    <property type="term" value="C:plasma membrane"/>
    <property type="evidence" value="ECO:0007669"/>
    <property type="project" value="UniProtKB-SubCell"/>
</dbReference>
<dbReference type="RefSeq" id="WP_069657344.1">
    <property type="nucleotide sequence ID" value="NZ_MIJF01000056.1"/>
</dbReference>
<dbReference type="Proteomes" id="UP000243739">
    <property type="component" value="Unassembled WGS sequence"/>
</dbReference>
<evidence type="ECO:0000313" key="9">
    <source>
        <dbReference type="EMBL" id="OEF98044.1"/>
    </source>
</evidence>
<dbReference type="EMBL" id="MIJF01000056">
    <property type="protein sequence ID" value="OEF98044.1"/>
    <property type="molecule type" value="Genomic_DNA"/>
</dbReference>
<evidence type="ECO:0000256" key="7">
    <source>
        <dbReference type="ARBA" id="ARBA00023136"/>
    </source>
</evidence>
<evidence type="ECO:0000256" key="2">
    <source>
        <dbReference type="ARBA" id="ARBA00007776"/>
    </source>
</evidence>
<comment type="caution">
    <text evidence="9">The sequence shown here is derived from an EMBL/GenBank/DDBJ whole genome shotgun (WGS) entry which is preliminary data.</text>
</comment>
<feature type="transmembrane region" description="Helical" evidence="8">
    <location>
        <begin position="33"/>
        <end position="50"/>
    </location>
</feature>
<comment type="similarity">
    <text evidence="2">Belongs to the MreD family.</text>
</comment>
<dbReference type="NCBIfam" id="TIGR03426">
    <property type="entry name" value="shape_MreD"/>
    <property type="match status" value="1"/>
</dbReference>
<evidence type="ECO:0000256" key="1">
    <source>
        <dbReference type="ARBA" id="ARBA00004651"/>
    </source>
</evidence>
<keyword evidence="3" id="KW-1003">Cell membrane</keyword>
<dbReference type="OrthoDB" id="1653857at2"/>
<dbReference type="AlphaFoldDB" id="A0A1D2YSQ3"/>
<evidence type="ECO:0000256" key="4">
    <source>
        <dbReference type="ARBA" id="ARBA00022692"/>
    </source>
</evidence>
<keyword evidence="4 8" id="KW-0812">Transmembrane</keyword>
<keyword evidence="10" id="KW-1185">Reference proteome</keyword>
<feature type="transmembrane region" description="Helical" evidence="8">
    <location>
        <begin position="57"/>
        <end position="88"/>
    </location>
</feature>
<feature type="transmembrane region" description="Helical" evidence="8">
    <location>
        <begin position="100"/>
        <end position="120"/>
    </location>
</feature>
<keyword evidence="6 8" id="KW-1133">Transmembrane helix</keyword>
<accession>A0A1D2YSQ3</accession>
<organism evidence="9 10">
    <name type="scientific">Vulcanibacillus modesticaldus</name>
    <dbReference type="NCBI Taxonomy" id="337097"/>
    <lineage>
        <taxon>Bacteria</taxon>
        <taxon>Bacillati</taxon>
        <taxon>Bacillota</taxon>
        <taxon>Bacilli</taxon>
        <taxon>Bacillales</taxon>
        <taxon>Bacillaceae</taxon>
        <taxon>Vulcanibacillus</taxon>
    </lineage>
</organism>
<sequence length="166" mass="19442">MQRRWMSATLFLLFLLESTVFQLLLFGRYGSDYSIFPRFMLIFIIYISIYKDKKFALIAGLIFGLLHDIVLGRVIGVYMIGMAGIAYFSGWLTQHFHPTFLLYFLAELIGNLAFELYLYGMLRLYQLINIPFNWMASNILIPTVIFNLFFALVFYLPLRKLIEGSE</sequence>
<comment type="subcellular location">
    <subcellularLocation>
        <location evidence="1">Cell membrane</location>
        <topology evidence="1">Multi-pass membrane protein</topology>
    </subcellularLocation>
</comment>
<keyword evidence="7 8" id="KW-0472">Membrane</keyword>
<protein>
    <submittedName>
        <fullName evidence="9">Rod shape-determining protein MreD</fullName>
    </submittedName>
</protein>
<reference evidence="9 10" key="1">
    <citation type="submission" date="2016-09" db="EMBL/GenBank/DDBJ databases">
        <title>Draft genome sequence for the type strain of Vulcanibacillus modesticaldus BR, a strictly anaerobic, moderately thermophilic, and nitrate-reducing bacterium from deep sea-hydrothermal vents of the Mid-Atlantic Ridge.</title>
        <authorList>
            <person name="Abin C.A."/>
            <person name="Hollibaugh J.T."/>
        </authorList>
    </citation>
    <scope>NUCLEOTIDE SEQUENCE [LARGE SCALE GENOMIC DNA]</scope>
    <source>
        <strain evidence="9 10">BR</strain>
    </source>
</reference>
<evidence type="ECO:0000313" key="10">
    <source>
        <dbReference type="Proteomes" id="UP000243739"/>
    </source>
</evidence>
<proteinExistence type="inferred from homology"/>
<evidence type="ECO:0000256" key="3">
    <source>
        <dbReference type="ARBA" id="ARBA00022475"/>
    </source>
</evidence>
<evidence type="ECO:0000256" key="8">
    <source>
        <dbReference type="SAM" id="Phobius"/>
    </source>
</evidence>
<evidence type="ECO:0000256" key="6">
    <source>
        <dbReference type="ARBA" id="ARBA00022989"/>
    </source>
</evidence>
<evidence type="ECO:0000256" key="5">
    <source>
        <dbReference type="ARBA" id="ARBA00022960"/>
    </source>
</evidence>
<gene>
    <name evidence="9" type="ORF">BHF71_03210</name>
</gene>
<feature type="transmembrane region" description="Helical" evidence="8">
    <location>
        <begin position="132"/>
        <end position="156"/>
    </location>
</feature>
<name>A0A1D2YSQ3_9BACI</name>
<dbReference type="GO" id="GO:0008360">
    <property type="term" value="P:regulation of cell shape"/>
    <property type="evidence" value="ECO:0007669"/>
    <property type="project" value="UniProtKB-KW"/>
</dbReference>
<dbReference type="STRING" id="337097.BHF71_03210"/>
<dbReference type="Pfam" id="PF04093">
    <property type="entry name" value="MreD"/>
    <property type="match status" value="1"/>
</dbReference>
<dbReference type="InterPro" id="IPR007227">
    <property type="entry name" value="Cell_shape_determining_MreD"/>
</dbReference>
<keyword evidence="5" id="KW-0133">Cell shape</keyword>